<evidence type="ECO:0000313" key="7">
    <source>
        <dbReference type="EMBL" id="MED6152021.1"/>
    </source>
</evidence>
<evidence type="ECO:0000256" key="6">
    <source>
        <dbReference type="SAM" id="MobiDB-lite"/>
    </source>
</evidence>
<comment type="subcellular location">
    <subcellularLocation>
        <location evidence="1">Nucleus</location>
    </subcellularLocation>
</comment>
<gene>
    <name evidence="7" type="ORF">PIB30_087947</name>
</gene>
<evidence type="ECO:0000256" key="3">
    <source>
        <dbReference type="ARBA" id="ARBA00022737"/>
    </source>
</evidence>
<dbReference type="Proteomes" id="UP001341840">
    <property type="component" value="Unassembled WGS sequence"/>
</dbReference>
<dbReference type="EMBL" id="JASCZI010092194">
    <property type="protein sequence ID" value="MED6152021.1"/>
    <property type="molecule type" value="Genomic_DNA"/>
</dbReference>
<keyword evidence="8" id="KW-1185">Reference proteome</keyword>
<keyword evidence="4" id="KW-0508">mRNA splicing</keyword>
<organism evidence="7 8">
    <name type="scientific">Stylosanthes scabra</name>
    <dbReference type="NCBI Taxonomy" id="79078"/>
    <lineage>
        <taxon>Eukaryota</taxon>
        <taxon>Viridiplantae</taxon>
        <taxon>Streptophyta</taxon>
        <taxon>Embryophyta</taxon>
        <taxon>Tracheophyta</taxon>
        <taxon>Spermatophyta</taxon>
        <taxon>Magnoliopsida</taxon>
        <taxon>eudicotyledons</taxon>
        <taxon>Gunneridae</taxon>
        <taxon>Pentapetalae</taxon>
        <taxon>rosids</taxon>
        <taxon>fabids</taxon>
        <taxon>Fabales</taxon>
        <taxon>Fabaceae</taxon>
        <taxon>Papilionoideae</taxon>
        <taxon>50 kb inversion clade</taxon>
        <taxon>dalbergioids sensu lato</taxon>
        <taxon>Dalbergieae</taxon>
        <taxon>Pterocarpus clade</taxon>
        <taxon>Stylosanthes</taxon>
    </lineage>
</organism>
<proteinExistence type="predicted"/>
<accession>A0ABU6TVS1</accession>
<dbReference type="Gene3D" id="1.25.40.10">
    <property type="entry name" value="Tetratricopeptide repeat domain"/>
    <property type="match status" value="1"/>
</dbReference>
<evidence type="ECO:0000256" key="4">
    <source>
        <dbReference type="ARBA" id="ARBA00023187"/>
    </source>
</evidence>
<comment type="caution">
    <text evidence="7">The sequence shown here is derived from an EMBL/GenBank/DDBJ whole genome shotgun (WGS) entry which is preliminary data.</text>
</comment>
<evidence type="ECO:0000313" key="8">
    <source>
        <dbReference type="Proteomes" id="UP001341840"/>
    </source>
</evidence>
<keyword evidence="5" id="KW-0539">Nucleus</keyword>
<evidence type="ECO:0000256" key="2">
    <source>
        <dbReference type="ARBA" id="ARBA00022664"/>
    </source>
</evidence>
<feature type="region of interest" description="Disordered" evidence="6">
    <location>
        <begin position="77"/>
        <end position="151"/>
    </location>
</feature>
<dbReference type="PANTHER" id="PTHR17204:SF25">
    <property type="entry name" value="RRM DOMAIN-CONTAINING PROTEIN"/>
    <property type="match status" value="1"/>
</dbReference>
<sequence>MLEAWKGYIAMEVELGHINEARSIYKKCYSNSFSGTGSEDICHSWLRFEREFGKLEDFDDALQKVTRRLEQLRLCRMQQESNSIEENENNLRKNAHNKRKLGSHISKEQSPAKRQRGVDRVADKAPAGNKHHGRNSSHETKVADVNPRNNT</sequence>
<dbReference type="SUPFAM" id="SSF48452">
    <property type="entry name" value="TPR-like"/>
    <property type="match status" value="1"/>
</dbReference>
<keyword evidence="3" id="KW-0677">Repeat</keyword>
<name>A0ABU6TVS1_9FABA</name>
<keyword evidence="2" id="KW-0507">mRNA processing</keyword>
<dbReference type="PANTHER" id="PTHR17204">
    <property type="entry name" value="PRE-MRNA PROCESSING PROTEIN PRP39-RELATED"/>
    <property type="match status" value="1"/>
</dbReference>
<evidence type="ECO:0000256" key="1">
    <source>
        <dbReference type="ARBA" id="ARBA00004123"/>
    </source>
</evidence>
<evidence type="ECO:0000256" key="5">
    <source>
        <dbReference type="ARBA" id="ARBA00023242"/>
    </source>
</evidence>
<protein>
    <submittedName>
        <fullName evidence="7">Uncharacterized protein</fullName>
    </submittedName>
</protein>
<feature type="compositionally biased region" description="Basic residues" evidence="6">
    <location>
        <begin position="93"/>
        <end position="102"/>
    </location>
</feature>
<reference evidence="7 8" key="1">
    <citation type="journal article" date="2023" name="Plants (Basel)">
        <title>Bridging the Gap: Combining Genomics and Transcriptomics Approaches to Understand Stylosanthes scabra, an Orphan Legume from the Brazilian Caatinga.</title>
        <authorList>
            <person name="Ferreira-Neto J.R.C."/>
            <person name="da Silva M.D."/>
            <person name="Binneck E."/>
            <person name="de Melo N.F."/>
            <person name="da Silva R.H."/>
            <person name="de Melo A.L.T.M."/>
            <person name="Pandolfi V."/>
            <person name="Bustamante F.O."/>
            <person name="Brasileiro-Vidal A.C."/>
            <person name="Benko-Iseppon A.M."/>
        </authorList>
    </citation>
    <scope>NUCLEOTIDE SEQUENCE [LARGE SCALE GENOMIC DNA]</scope>
    <source>
        <tissue evidence="7">Leaves</tissue>
    </source>
</reference>
<feature type="compositionally biased region" description="Basic and acidic residues" evidence="6">
    <location>
        <begin position="105"/>
        <end position="123"/>
    </location>
</feature>
<dbReference type="InterPro" id="IPR011990">
    <property type="entry name" value="TPR-like_helical_dom_sf"/>
</dbReference>